<feature type="binding site" evidence="1">
    <location>
        <position position="145"/>
    </location>
    <ligand>
        <name>a divalent metal cation</name>
        <dbReference type="ChEBI" id="CHEBI:60240"/>
        <label>2</label>
    </ligand>
</feature>
<dbReference type="RefSeq" id="WP_115312042.1">
    <property type="nucleotide sequence ID" value="NZ_UGTH01000001.1"/>
</dbReference>
<dbReference type="InterPro" id="IPR001130">
    <property type="entry name" value="TatD-like"/>
</dbReference>
<dbReference type="EMBL" id="UGTH01000001">
    <property type="protein sequence ID" value="SUB75063.1"/>
    <property type="molecule type" value="Genomic_DNA"/>
</dbReference>
<reference evidence="2 3" key="1">
    <citation type="submission" date="2018-06" db="EMBL/GenBank/DDBJ databases">
        <authorList>
            <consortium name="Pathogen Informatics"/>
            <person name="Doyle S."/>
        </authorList>
    </citation>
    <scope>NUCLEOTIDE SEQUENCE [LARGE SCALE GENOMIC DNA]</scope>
    <source>
        <strain evidence="2 3">NCTC11088</strain>
    </source>
</reference>
<dbReference type="AlphaFoldDB" id="A0A379DCR9"/>
<dbReference type="SUPFAM" id="SSF51556">
    <property type="entry name" value="Metallo-dependent hydrolases"/>
    <property type="match status" value="1"/>
</dbReference>
<evidence type="ECO:0000313" key="2">
    <source>
        <dbReference type="EMBL" id="SUB75063.1"/>
    </source>
</evidence>
<feature type="binding site" evidence="1">
    <location>
        <position position="84"/>
    </location>
    <ligand>
        <name>a divalent metal cation</name>
        <dbReference type="ChEBI" id="CHEBI:60240"/>
        <label>1</label>
    </ligand>
</feature>
<accession>A0A379DCR9</accession>
<dbReference type="Pfam" id="PF01026">
    <property type="entry name" value="TatD_DNase"/>
    <property type="match status" value="1"/>
</dbReference>
<feature type="binding site" evidence="1">
    <location>
        <position position="122"/>
    </location>
    <ligand>
        <name>a divalent metal cation</name>
        <dbReference type="ChEBI" id="CHEBI:60240"/>
        <label>2</label>
    </ligand>
</feature>
<dbReference type="Proteomes" id="UP000254777">
    <property type="component" value="Unassembled WGS sequence"/>
</dbReference>
<sequence length="243" mass="28132">MLINAHDHFNFYKDLESGLNTIEKNKIITLVNSMTFEEYLELKNKHSKNPLIKIGLGIHPWKVDENTNLLLLIEEIKNCDFIGEIGLDFYWDKRSEMYSKQKIIFNEFLSLADGNKKVVNIHTKGAEREVLNFLKQYNLKTPIIHWYSGDLSLIDEYLSIGAYFTIGPDAGYSKKTDAIINILPINRILTETDGPTSIEWVNGIYAESDYIKNILKYISNIKKISPSDLEEQIYKNYLSLNIK</sequence>
<dbReference type="Gene3D" id="3.20.20.140">
    <property type="entry name" value="Metal-dependent hydrolases"/>
    <property type="match status" value="1"/>
</dbReference>
<dbReference type="PANTHER" id="PTHR46124">
    <property type="entry name" value="D-AMINOACYL-TRNA DEACYLASE"/>
    <property type="match status" value="1"/>
</dbReference>
<dbReference type="GO" id="GO:0016788">
    <property type="term" value="F:hydrolase activity, acting on ester bonds"/>
    <property type="evidence" value="ECO:0007669"/>
    <property type="project" value="InterPro"/>
</dbReference>
<name>A0A379DCR9_9FIRM</name>
<proteinExistence type="predicted"/>
<organism evidence="2 3">
    <name type="scientific">Peptoniphilus indolicus</name>
    <dbReference type="NCBI Taxonomy" id="33030"/>
    <lineage>
        <taxon>Bacteria</taxon>
        <taxon>Bacillati</taxon>
        <taxon>Bacillota</taxon>
        <taxon>Tissierellia</taxon>
        <taxon>Tissierellales</taxon>
        <taxon>Peptoniphilaceae</taxon>
        <taxon>Peptoniphilus</taxon>
    </lineage>
</organism>
<dbReference type="CDD" id="cd01310">
    <property type="entry name" value="TatD_DNAse"/>
    <property type="match status" value="1"/>
</dbReference>
<dbReference type="EC" id="3.1.21.-" evidence="2"/>
<feature type="binding site" evidence="1">
    <location>
        <position position="8"/>
    </location>
    <ligand>
        <name>a divalent metal cation</name>
        <dbReference type="ChEBI" id="CHEBI:60240"/>
        <label>1</label>
    </ligand>
</feature>
<dbReference type="GO" id="GO:0046872">
    <property type="term" value="F:metal ion binding"/>
    <property type="evidence" value="ECO:0007669"/>
    <property type="project" value="UniProtKB-KW"/>
</dbReference>
<dbReference type="PANTHER" id="PTHR46124:SF2">
    <property type="entry name" value="D-AMINOACYL-TRNA DEACYLASE"/>
    <property type="match status" value="1"/>
</dbReference>
<keyword evidence="1" id="KW-0479">Metal-binding</keyword>
<protein>
    <submittedName>
        <fullName evidence="2">Uncharacterized deoxyribonuclease YjjV</fullName>
        <ecNumber evidence="2">3.1.21.-</ecNumber>
    </submittedName>
</protein>
<dbReference type="InterPro" id="IPR032466">
    <property type="entry name" value="Metal_Hydrolase"/>
</dbReference>
<evidence type="ECO:0000256" key="1">
    <source>
        <dbReference type="PIRSR" id="PIRSR005902-1"/>
    </source>
</evidence>
<feature type="binding site" evidence="1">
    <location>
        <position position="6"/>
    </location>
    <ligand>
        <name>a divalent metal cation</name>
        <dbReference type="ChEBI" id="CHEBI:60240"/>
        <label>1</label>
    </ligand>
</feature>
<evidence type="ECO:0000313" key="3">
    <source>
        <dbReference type="Proteomes" id="UP000254777"/>
    </source>
</evidence>
<gene>
    <name evidence="2" type="primary">yjjV</name>
    <name evidence="2" type="ORF">NCTC11088_00826</name>
</gene>
<feature type="binding site" evidence="1">
    <location>
        <position position="193"/>
    </location>
    <ligand>
        <name>a divalent metal cation</name>
        <dbReference type="ChEBI" id="CHEBI:60240"/>
        <label>1</label>
    </ligand>
</feature>
<keyword evidence="2" id="KW-0378">Hydrolase</keyword>
<dbReference type="PIRSF" id="PIRSF005902">
    <property type="entry name" value="DNase_TatD"/>
    <property type="match status" value="1"/>
</dbReference>